<protein>
    <recommendedName>
        <fullName evidence="3">Protein FAR1-RELATED SEQUENCE</fullName>
    </recommendedName>
</protein>
<dbReference type="PANTHER" id="PTHR46328">
    <property type="entry name" value="FAR-RED IMPAIRED RESPONSIVE (FAR1) FAMILY PROTEIN-RELATED"/>
    <property type="match status" value="1"/>
</dbReference>
<dbReference type="EMBL" id="JBCGBO010000003">
    <property type="protein sequence ID" value="KAK9214555.1"/>
    <property type="molecule type" value="Genomic_DNA"/>
</dbReference>
<dbReference type="PANTHER" id="PTHR46328:SF34">
    <property type="entry name" value="PROTEIN FAR1-RELATED SEQUENCE 5-LIKE"/>
    <property type="match status" value="1"/>
</dbReference>
<evidence type="ECO:0000313" key="1">
    <source>
        <dbReference type="EMBL" id="KAK9214555.1"/>
    </source>
</evidence>
<name>A0AAP0MQU1_9ROSI</name>
<gene>
    <name evidence="1" type="ORF">WN944_006548</name>
</gene>
<dbReference type="AlphaFoldDB" id="A0AAP0MQU1"/>
<proteinExistence type="predicted"/>
<evidence type="ECO:0008006" key="3">
    <source>
        <dbReference type="Google" id="ProtNLM"/>
    </source>
</evidence>
<evidence type="ECO:0000313" key="2">
    <source>
        <dbReference type="Proteomes" id="UP001428341"/>
    </source>
</evidence>
<keyword evidence="2" id="KW-1185">Reference proteome</keyword>
<reference evidence="1 2" key="1">
    <citation type="submission" date="2024-05" db="EMBL/GenBank/DDBJ databases">
        <title>Haplotype-resolved chromosome-level genome assembly of Huyou (Citrus changshanensis).</title>
        <authorList>
            <person name="Miao C."/>
            <person name="Chen W."/>
            <person name="Wu Y."/>
            <person name="Wang L."/>
            <person name="Zhao S."/>
            <person name="Grierson D."/>
            <person name="Xu C."/>
            <person name="Chen K."/>
        </authorList>
    </citation>
    <scope>NUCLEOTIDE SEQUENCE [LARGE SCALE GENOMIC DNA]</scope>
    <source>
        <strain evidence="1">01-14</strain>
        <tissue evidence="1">Leaf</tissue>
    </source>
</reference>
<sequence length="129" mass="14871">MAATDVVSENFSELYWKPKYGMEFDSDESAYDFYNAYGSKVGFSIRKETFGKNKRTDRKKNKFFVYHFVESHNHPLVMEECTHMLSSQRRISSSQAMEVDLADGFGISLKSTYELMVKQVGGRKSLGYT</sequence>
<organism evidence="1 2">
    <name type="scientific">Citrus x changshan-huyou</name>
    <dbReference type="NCBI Taxonomy" id="2935761"/>
    <lineage>
        <taxon>Eukaryota</taxon>
        <taxon>Viridiplantae</taxon>
        <taxon>Streptophyta</taxon>
        <taxon>Embryophyta</taxon>
        <taxon>Tracheophyta</taxon>
        <taxon>Spermatophyta</taxon>
        <taxon>Magnoliopsida</taxon>
        <taxon>eudicotyledons</taxon>
        <taxon>Gunneridae</taxon>
        <taxon>Pentapetalae</taxon>
        <taxon>rosids</taxon>
        <taxon>malvids</taxon>
        <taxon>Sapindales</taxon>
        <taxon>Rutaceae</taxon>
        <taxon>Aurantioideae</taxon>
        <taxon>Citrus</taxon>
    </lineage>
</organism>
<dbReference type="Proteomes" id="UP001428341">
    <property type="component" value="Unassembled WGS sequence"/>
</dbReference>
<comment type="caution">
    <text evidence="1">The sequence shown here is derived from an EMBL/GenBank/DDBJ whole genome shotgun (WGS) entry which is preliminary data.</text>
</comment>
<accession>A0AAP0MQU1</accession>